<dbReference type="InterPro" id="IPR010359">
    <property type="entry name" value="IrrE_HExxH"/>
</dbReference>
<keyword evidence="3" id="KW-1185">Reference proteome</keyword>
<dbReference type="Pfam" id="PF06114">
    <property type="entry name" value="Peptidase_M78"/>
    <property type="match status" value="1"/>
</dbReference>
<name>A0A6V8N7L4_9BACT</name>
<organism evidence="2 3">
    <name type="scientific">Geomonas limicola</name>
    <dbReference type="NCBI Taxonomy" id="2740186"/>
    <lineage>
        <taxon>Bacteria</taxon>
        <taxon>Pseudomonadati</taxon>
        <taxon>Thermodesulfobacteriota</taxon>
        <taxon>Desulfuromonadia</taxon>
        <taxon>Geobacterales</taxon>
        <taxon>Geobacteraceae</taxon>
        <taxon>Geomonas</taxon>
    </lineage>
</organism>
<proteinExistence type="predicted"/>
<dbReference type="Proteomes" id="UP000587586">
    <property type="component" value="Unassembled WGS sequence"/>
</dbReference>
<protein>
    <recommendedName>
        <fullName evidence="1">IrrE N-terminal-like domain-containing protein</fullName>
    </recommendedName>
</protein>
<evidence type="ECO:0000259" key="1">
    <source>
        <dbReference type="Pfam" id="PF06114"/>
    </source>
</evidence>
<dbReference type="RefSeq" id="WP_183361116.1">
    <property type="nucleotide sequence ID" value="NZ_BLXZ01000004.1"/>
</dbReference>
<dbReference type="EMBL" id="BLXZ01000004">
    <property type="protein sequence ID" value="GFO68566.1"/>
    <property type="molecule type" value="Genomic_DNA"/>
</dbReference>
<feature type="domain" description="IrrE N-terminal-like" evidence="1">
    <location>
        <begin position="93"/>
        <end position="187"/>
    </location>
</feature>
<accession>A0A6V8N7L4</accession>
<comment type="caution">
    <text evidence="2">The sequence shown here is derived from an EMBL/GenBank/DDBJ whole genome shotgun (WGS) entry which is preliminary data.</text>
</comment>
<gene>
    <name evidence="2" type="ORF">GMLC_21450</name>
</gene>
<evidence type="ECO:0000313" key="2">
    <source>
        <dbReference type="EMBL" id="GFO68566.1"/>
    </source>
</evidence>
<sequence>MASIDFKFPGMSRETIERKAEHLLRQYQPSVLSAEEPFFIEQFVDLHLEDLTGVQPDYRNLPAGIYGLTDQNEMVIDLSLVEDPTARQFLHSTTGHELGHAILHVPVLRNYGRQQVFAQKKEGQGEVNLYRRRDLKAYEDPEWQAWRFAAAVLMPRAAITALCRRGYNLYDLAQHFQVNLIFVERRLRQLGLVAG</sequence>
<evidence type="ECO:0000313" key="3">
    <source>
        <dbReference type="Proteomes" id="UP000587586"/>
    </source>
</evidence>
<dbReference type="AlphaFoldDB" id="A0A6V8N7L4"/>
<reference evidence="3" key="1">
    <citation type="submission" date="2020-06" db="EMBL/GenBank/DDBJ databases">
        <title>Draft genomic sequecing of Geomonas sp. Red745.</title>
        <authorList>
            <person name="Itoh H."/>
            <person name="Xu Z.X."/>
            <person name="Ushijima N."/>
            <person name="Masuda Y."/>
            <person name="Shiratori Y."/>
            <person name="Senoo K."/>
        </authorList>
    </citation>
    <scope>NUCLEOTIDE SEQUENCE [LARGE SCALE GENOMIC DNA]</scope>
    <source>
        <strain evidence="3">Red745</strain>
    </source>
</reference>